<name>A0ABN2VCF5_9ACTN</name>
<accession>A0ABN2VCF5</accession>
<dbReference type="EMBL" id="BAAANQ010000008">
    <property type="protein sequence ID" value="GAA2059108.1"/>
    <property type="molecule type" value="Genomic_DNA"/>
</dbReference>
<keyword evidence="2" id="KW-1185">Reference proteome</keyword>
<evidence type="ECO:0000313" key="1">
    <source>
        <dbReference type="EMBL" id="GAA2059108.1"/>
    </source>
</evidence>
<dbReference type="Proteomes" id="UP001403094">
    <property type="component" value="Unassembled WGS sequence"/>
</dbReference>
<comment type="caution">
    <text evidence="1">The sequence shown here is derived from an EMBL/GenBank/DDBJ whole genome shotgun (WGS) entry which is preliminary data.</text>
</comment>
<dbReference type="SUPFAM" id="SSF140453">
    <property type="entry name" value="EsxAB dimer-like"/>
    <property type="match status" value="1"/>
</dbReference>
<gene>
    <name evidence="1" type="ORF">GCM10009757_39960</name>
</gene>
<dbReference type="Gene3D" id="1.10.287.1060">
    <property type="entry name" value="ESAT-6-like"/>
    <property type="match status" value="1"/>
</dbReference>
<organism evidence="1 2">
    <name type="scientific">Streptomyces cheonanensis</name>
    <dbReference type="NCBI Taxonomy" id="312720"/>
    <lineage>
        <taxon>Bacteria</taxon>
        <taxon>Bacillati</taxon>
        <taxon>Actinomycetota</taxon>
        <taxon>Actinomycetes</taxon>
        <taxon>Kitasatosporales</taxon>
        <taxon>Streptomycetaceae</taxon>
        <taxon>Streptomyces</taxon>
    </lineage>
</organism>
<proteinExistence type="predicted"/>
<dbReference type="InterPro" id="IPR036689">
    <property type="entry name" value="ESAT-6-like_sf"/>
</dbReference>
<evidence type="ECO:0000313" key="2">
    <source>
        <dbReference type="Proteomes" id="UP001403094"/>
    </source>
</evidence>
<protein>
    <submittedName>
        <fullName evidence="1">Uncharacterized protein</fullName>
    </submittedName>
</protein>
<sequence>MTNGTTTGESAAELRRRAEKLRECAREARRVAGVLDSYLSTAVTTAQSSDPPLWKGPYAETTTEELAELQGSLRGMSEALTDDARRWDSAATQLDERADEEGE</sequence>
<reference evidence="1 2" key="1">
    <citation type="journal article" date="2019" name="Int. J. Syst. Evol. Microbiol.">
        <title>The Global Catalogue of Microorganisms (GCM) 10K type strain sequencing project: providing services to taxonomists for standard genome sequencing and annotation.</title>
        <authorList>
            <consortium name="The Broad Institute Genomics Platform"/>
            <consortium name="The Broad Institute Genome Sequencing Center for Infectious Disease"/>
            <person name="Wu L."/>
            <person name="Ma J."/>
        </authorList>
    </citation>
    <scope>NUCLEOTIDE SEQUENCE [LARGE SCALE GENOMIC DNA]</scope>
    <source>
        <strain evidence="1 2">JCM 14549</strain>
    </source>
</reference>